<sequence>MSIFDKQILVEIAEIAKALGNAHRLTLLECLAGSEQSVECLSELSGLSIANTSQHLQHLKRSGLLQSRKVGKHVLYRQGDGPVMDIITAIQKYTEFNRGEMRKLIDDMNNQEAISWDELLDRIKEKSTTLLDVRPKEEFELGHLPNAINIPIDELESRLDELASSSNLIAYCRGQYCVLSANALELLRAKGIRARRFKKGFSGWKDAGMSIEVKSGHVLNS</sequence>
<dbReference type="NCBIfam" id="NF033788">
    <property type="entry name" value="HTH_metalloreg"/>
    <property type="match status" value="1"/>
</dbReference>
<feature type="domain" description="HTH arsR-type" evidence="2">
    <location>
        <begin position="4"/>
        <end position="98"/>
    </location>
</feature>
<keyword evidence="4" id="KW-1185">Reference proteome</keyword>
<dbReference type="InterPro" id="IPR001763">
    <property type="entry name" value="Rhodanese-like_dom"/>
</dbReference>
<dbReference type="SUPFAM" id="SSF52821">
    <property type="entry name" value="Rhodanese/Cell cycle control phosphatase"/>
    <property type="match status" value="1"/>
</dbReference>
<dbReference type="Gene3D" id="3.40.250.10">
    <property type="entry name" value="Rhodanese-like domain"/>
    <property type="match status" value="1"/>
</dbReference>
<evidence type="ECO:0000259" key="2">
    <source>
        <dbReference type="PROSITE" id="PS50987"/>
    </source>
</evidence>
<dbReference type="Pfam" id="PF00581">
    <property type="entry name" value="Rhodanese"/>
    <property type="match status" value="1"/>
</dbReference>
<name>A0ABT5LNQ7_9GAMM</name>
<dbReference type="CDD" id="cd00090">
    <property type="entry name" value="HTH_ARSR"/>
    <property type="match status" value="1"/>
</dbReference>
<dbReference type="InterPro" id="IPR036390">
    <property type="entry name" value="WH_DNA-bd_sf"/>
</dbReference>
<comment type="caution">
    <text evidence="3">The sequence shown here is derived from an EMBL/GenBank/DDBJ whole genome shotgun (WGS) entry which is preliminary data.</text>
</comment>
<dbReference type="SUPFAM" id="SSF46785">
    <property type="entry name" value="Winged helix' DNA-binding domain"/>
    <property type="match status" value="1"/>
</dbReference>
<gene>
    <name evidence="3" type="ORF">PSI14_03925</name>
</gene>
<accession>A0ABT5LNQ7</accession>
<reference evidence="3 4" key="1">
    <citation type="submission" date="2023-02" db="EMBL/GenBank/DDBJ databases">
        <title>Entomopathogenic bacteria.</title>
        <authorList>
            <person name="Machado R.A."/>
        </authorList>
    </citation>
    <scope>NUCLEOTIDE SEQUENCE [LARGE SCALE GENOMIC DNA]</scope>
    <source>
        <strain evidence="3 4">XENO-2</strain>
    </source>
</reference>
<dbReference type="InterPro" id="IPR011991">
    <property type="entry name" value="ArsR-like_HTH"/>
</dbReference>
<dbReference type="InterPro" id="IPR050229">
    <property type="entry name" value="GlpE_sulfurtransferase"/>
</dbReference>
<organism evidence="3 4">
    <name type="scientific">Xenorhabdus anantnagensis</name>
    <dbReference type="NCBI Taxonomy" id="3025875"/>
    <lineage>
        <taxon>Bacteria</taxon>
        <taxon>Pseudomonadati</taxon>
        <taxon>Pseudomonadota</taxon>
        <taxon>Gammaproteobacteria</taxon>
        <taxon>Enterobacterales</taxon>
        <taxon>Morganellaceae</taxon>
        <taxon>Xenorhabdus</taxon>
    </lineage>
</organism>
<dbReference type="PROSITE" id="PS50987">
    <property type="entry name" value="HTH_ARSR_2"/>
    <property type="match status" value="1"/>
</dbReference>
<feature type="domain" description="Rhodanese" evidence="1">
    <location>
        <begin position="124"/>
        <end position="213"/>
    </location>
</feature>
<dbReference type="EMBL" id="JAQRFN010000003">
    <property type="protein sequence ID" value="MDC9596041.1"/>
    <property type="molecule type" value="Genomic_DNA"/>
</dbReference>
<dbReference type="PROSITE" id="PS50206">
    <property type="entry name" value="RHODANESE_3"/>
    <property type="match status" value="1"/>
</dbReference>
<dbReference type="SMART" id="SM00450">
    <property type="entry name" value="RHOD"/>
    <property type="match status" value="1"/>
</dbReference>
<dbReference type="PRINTS" id="PR00778">
    <property type="entry name" value="HTHARSR"/>
</dbReference>
<dbReference type="RefSeq" id="WP_273574509.1">
    <property type="nucleotide sequence ID" value="NZ_JAQRFN010000003.1"/>
</dbReference>
<dbReference type="InterPro" id="IPR001845">
    <property type="entry name" value="HTH_ArsR_DNA-bd_dom"/>
</dbReference>
<dbReference type="InterPro" id="IPR036388">
    <property type="entry name" value="WH-like_DNA-bd_sf"/>
</dbReference>
<dbReference type="Proteomes" id="UP001220225">
    <property type="component" value="Unassembled WGS sequence"/>
</dbReference>
<proteinExistence type="predicted"/>
<dbReference type="InterPro" id="IPR036873">
    <property type="entry name" value="Rhodanese-like_dom_sf"/>
</dbReference>
<dbReference type="Gene3D" id="1.10.10.10">
    <property type="entry name" value="Winged helix-like DNA-binding domain superfamily/Winged helix DNA-binding domain"/>
    <property type="match status" value="1"/>
</dbReference>
<evidence type="ECO:0000313" key="4">
    <source>
        <dbReference type="Proteomes" id="UP001220225"/>
    </source>
</evidence>
<evidence type="ECO:0000313" key="3">
    <source>
        <dbReference type="EMBL" id="MDC9596041.1"/>
    </source>
</evidence>
<dbReference type="PANTHER" id="PTHR43031">
    <property type="entry name" value="FAD-DEPENDENT OXIDOREDUCTASE"/>
    <property type="match status" value="1"/>
</dbReference>
<evidence type="ECO:0000259" key="1">
    <source>
        <dbReference type="PROSITE" id="PS50206"/>
    </source>
</evidence>
<dbReference type="SMART" id="SM00418">
    <property type="entry name" value="HTH_ARSR"/>
    <property type="match status" value="1"/>
</dbReference>
<dbReference type="PANTHER" id="PTHR43031:SF16">
    <property type="entry name" value="OXIDOREDUCTASE"/>
    <property type="match status" value="1"/>
</dbReference>
<protein>
    <submittedName>
        <fullName evidence="3">Metalloregulator ArsR/SmtB family transcription factor</fullName>
    </submittedName>
</protein>
<dbReference type="CDD" id="cd00158">
    <property type="entry name" value="RHOD"/>
    <property type="match status" value="1"/>
</dbReference>